<evidence type="ECO:0000313" key="9">
    <source>
        <dbReference type="EMBL" id="GAA2026694.1"/>
    </source>
</evidence>
<dbReference type="Pfam" id="PF17390">
    <property type="entry name" value="Bac_rhamnosid_C"/>
    <property type="match status" value="1"/>
</dbReference>
<keyword evidence="3" id="KW-0378">Hydrolase</keyword>
<feature type="domain" description="Alpha-L-rhamnosidase six-hairpin glycosidase" evidence="7">
    <location>
        <begin position="484"/>
        <end position="845"/>
    </location>
</feature>
<comment type="catalytic activity">
    <reaction evidence="1">
        <text>Hydrolysis of terminal non-reducing alpha-L-rhamnose residues in alpha-L-rhamnosides.</text>
        <dbReference type="EC" id="3.2.1.40"/>
    </reaction>
</comment>
<dbReference type="Proteomes" id="UP001501196">
    <property type="component" value="Unassembled WGS sequence"/>
</dbReference>
<dbReference type="PANTHER" id="PTHR33307">
    <property type="entry name" value="ALPHA-RHAMNOSIDASE (EUROFUNG)"/>
    <property type="match status" value="1"/>
</dbReference>
<comment type="caution">
    <text evidence="9">The sequence shown here is derived from an EMBL/GenBank/DDBJ whole genome shotgun (WGS) entry which is preliminary data.</text>
</comment>
<dbReference type="InterPro" id="IPR008928">
    <property type="entry name" value="6-hairpin_glycosidase_sf"/>
</dbReference>
<keyword evidence="10" id="KW-1185">Reference proteome</keyword>
<dbReference type="InterPro" id="IPR035398">
    <property type="entry name" value="Bac_rhamnosid_C"/>
</dbReference>
<gene>
    <name evidence="9" type="ORF">GCM10009819_07400</name>
</gene>
<feature type="domain" description="Bacterial alpha-L-rhamnosidase N-terminal" evidence="6">
    <location>
        <begin position="202"/>
        <end position="369"/>
    </location>
</feature>
<dbReference type="EMBL" id="BAAAPW010000001">
    <property type="protein sequence ID" value="GAA2026694.1"/>
    <property type="molecule type" value="Genomic_DNA"/>
</dbReference>
<feature type="domain" description="Alpha-L-rhamnosidase C-terminal" evidence="8">
    <location>
        <begin position="847"/>
        <end position="922"/>
    </location>
</feature>
<dbReference type="Gene3D" id="2.60.120.260">
    <property type="entry name" value="Galactose-binding domain-like"/>
    <property type="match status" value="2"/>
</dbReference>
<dbReference type="SUPFAM" id="SSF49785">
    <property type="entry name" value="Galactose-binding domain-like"/>
    <property type="match status" value="1"/>
</dbReference>
<dbReference type="Gene3D" id="2.60.40.10">
    <property type="entry name" value="Immunoglobulins"/>
    <property type="match status" value="1"/>
</dbReference>
<dbReference type="InterPro" id="IPR008902">
    <property type="entry name" value="Rhamnosid_concanavalin"/>
</dbReference>
<dbReference type="InterPro" id="IPR036116">
    <property type="entry name" value="FN3_sf"/>
</dbReference>
<organism evidence="9 10">
    <name type="scientific">Agromyces tropicus</name>
    <dbReference type="NCBI Taxonomy" id="555371"/>
    <lineage>
        <taxon>Bacteria</taxon>
        <taxon>Bacillati</taxon>
        <taxon>Actinomycetota</taxon>
        <taxon>Actinomycetes</taxon>
        <taxon>Micrococcales</taxon>
        <taxon>Microbacteriaceae</taxon>
        <taxon>Agromyces</taxon>
    </lineage>
</organism>
<protein>
    <recommendedName>
        <fullName evidence="2">alpha-L-rhamnosidase</fullName>
        <ecNumber evidence="2">3.2.1.40</ecNumber>
    </recommendedName>
</protein>
<evidence type="ECO:0000259" key="7">
    <source>
        <dbReference type="Pfam" id="PF17389"/>
    </source>
</evidence>
<dbReference type="InterPro" id="IPR012341">
    <property type="entry name" value="6hp_glycosidase-like_sf"/>
</dbReference>
<evidence type="ECO:0000256" key="2">
    <source>
        <dbReference type="ARBA" id="ARBA00012652"/>
    </source>
</evidence>
<dbReference type="Gene3D" id="1.50.10.10">
    <property type="match status" value="1"/>
</dbReference>
<dbReference type="Pfam" id="PF08531">
    <property type="entry name" value="Bac_rhamnosid_N"/>
    <property type="match status" value="1"/>
</dbReference>
<dbReference type="Gene3D" id="2.60.420.10">
    <property type="entry name" value="Maltose phosphorylase, domain 3"/>
    <property type="match status" value="1"/>
</dbReference>
<proteinExistence type="predicted"/>
<evidence type="ECO:0000256" key="1">
    <source>
        <dbReference type="ARBA" id="ARBA00001445"/>
    </source>
</evidence>
<dbReference type="Pfam" id="PF17389">
    <property type="entry name" value="Bac_rhamnosid6H"/>
    <property type="match status" value="1"/>
</dbReference>
<dbReference type="Pfam" id="PF25788">
    <property type="entry name" value="Ig_Rha78A_N"/>
    <property type="match status" value="1"/>
</dbReference>
<dbReference type="InterPro" id="IPR013783">
    <property type="entry name" value="Ig-like_fold"/>
</dbReference>
<accession>A0ABP5FHI9</accession>
<dbReference type="RefSeq" id="WP_344369547.1">
    <property type="nucleotide sequence ID" value="NZ_BAAAPW010000001.1"/>
</dbReference>
<dbReference type="SUPFAM" id="SSF49265">
    <property type="entry name" value="Fibronectin type III"/>
    <property type="match status" value="1"/>
</dbReference>
<feature type="domain" description="Alpha-L-rhamnosidase concanavalin-like" evidence="5">
    <location>
        <begin position="380"/>
        <end position="469"/>
    </location>
</feature>
<evidence type="ECO:0000256" key="4">
    <source>
        <dbReference type="SAM" id="MobiDB-lite"/>
    </source>
</evidence>
<dbReference type="InterPro" id="IPR016007">
    <property type="entry name" value="Alpha_rhamnosid"/>
</dbReference>
<dbReference type="PIRSF" id="PIRSF010631">
    <property type="entry name" value="A-rhamnsds"/>
    <property type="match status" value="1"/>
</dbReference>
<dbReference type="EC" id="3.2.1.40" evidence="2"/>
<sequence>MMHSKTGPVSSLGPPIDPTRRGIRRSRLAAPVIAAALAVGLAVPVTAAQAAPAGKLDVSGLTAEHMTNPLGLDETAPRLGWIVGADYNGARQTAYEIRVSSANDNSGDVWSSGKVTSDQSYDVEYGGPDLDSRTRYYWSVRVWDDSGKSSPSAWSDRAWFETAFLDSDEFEGEWIGRTDVRPASETPEALLRKEFDLDNNGIRSARLYIAGLGLHKVYLNGERVGDHELDPAYTPYDQRVLYVTHDVTDLLEKGENAIGVSLGRGWYSAYGESDITRAAWLSEPELKLELDVTYANGETERIVSDGSWTADDGPTLKNASKFGETYDARLEQPGWATADFDDAGWDAAVLTTGPTGRLDAQDTEPIRVVGTLGEPEISAVNDTTTLYDFRTTEAGWATVDVSGPAGAQVVIKYGEKLKADGTVNDTWGNSGALQTYTYTLKGDGVESYTPSYSYAGYRFVQITKPDSVEVHDVVGKELNTDVAKTGGWSSSNELLNRYHDAMVKSTLNNLHGIPTDTPMYEKRGWTADAHLIVESALRNLGTESFWEKWMLDHKYNQGADGGLQTFIPHQTKGGEDVVWSASYVFVNHALYWERGDIRTLELNYDGMKKWLEKWMTTAAGTGYIVTSRTWGDHEPAYGGGMNNRIVSTAFLYEGAQKMTEIAEVLGHDDDAEAFAAFGAQVRDAFNAEYFDESTATYDFPYAGGGFGPAPTPEEIVQINANQFQTDNVLPLELGLVPDEYRDQLCENLIEDVVVTQDNHVTTGATVLSDVLPNLTECGGAEAAFDAAVNPTFPGWGFWFLTLDGSTGLGGEEIIVDTHWEAWYEGARSHDHAFRGTIDDWFYEYVSGLTATAPAYREVQVKPYVVGDLTTASATTTTPLGELSSSWEIVDGRFVLKVSVPVGSSGTVLVPVQAGAAVEQTGGASASGVEDGYAAFEVGSGEYTFTTAH</sequence>
<dbReference type="Pfam" id="PF05592">
    <property type="entry name" value="Bac_rhamnosid"/>
    <property type="match status" value="1"/>
</dbReference>
<dbReference type="InterPro" id="IPR008979">
    <property type="entry name" value="Galactose-bd-like_sf"/>
</dbReference>
<evidence type="ECO:0000313" key="10">
    <source>
        <dbReference type="Proteomes" id="UP001501196"/>
    </source>
</evidence>
<dbReference type="InterPro" id="IPR013737">
    <property type="entry name" value="Bac_rhamnosid_N"/>
</dbReference>
<dbReference type="PANTHER" id="PTHR33307:SF6">
    <property type="entry name" value="ALPHA-RHAMNOSIDASE (EUROFUNG)-RELATED"/>
    <property type="match status" value="1"/>
</dbReference>
<dbReference type="SUPFAM" id="SSF48208">
    <property type="entry name" value="Six-hairpin glycosidases"/>
    <property type="match status" value="1"/>
</dbReference>
<evidence type="ECO:0000259" key="6">
    <source>
        <dbReference type="Pfam" id="PF08531"/>
    </source>
</evidence>
<name>A0ABP5FHI9_9MICO</name>
<evidence type="ECO:0000259" key="8">
    <source>
        <dbReference type="Pfam" id="PF17390"/>
    </source>
</evidence>
<reference evidence="10" key="1">
    <citation type="journal article" date="2019" name="Int. J. Syst. Evol. Microbiol.">
        <title>The Global Catalogue of Microorganisms (GCM) 10K type strain sequencing project: providing services to taxonomists for standard genome sequencing and annotation.</title>
        <authorList>
            <consortium name="The Broad Institute Genomics Platform"/>
            <consortium name="The Broad Institute Genome Sequencing Center for Infectious Disease"/>
            <person name="Wu L."/>
            <person name="Ma J."/>
        </authorList>
    </citation>
    <scope>NUCLEOTIDE SEQUENCE [LARGE SCALE GENOMIC DNA]</scope>
    <source>
        <strain evidence="10">JCM 15672</strain>
    </source>
</reference>
<evidence type="ECO:0000256" key="3">
    <source>
        <dbReference type="ARBA" id="ARBA00022801"/>
    </source>
</evidence>
<dbReference type="InterPro" id="IPR035396">
    <property type="entry name" value="Bac_rhamnosid6H"/>
</dbReference>
<evidence type="ECO:0000259" key="5">
    <source>
        <dbReference type="Pfam" id="PF05592"/>
    </source>
</evidence>
<feature type="region of interest" description="Disordered" evidence="4">
    <location>
        <begin position="1"/>
        <end position="21"/>
    </location>
</feature>